<feature type="compositionally biased region" description="Low complexity" evidence="6">
    <location>
        <begin position="40"/>
        <end position="55"/>
    </location>
</feature>
<dbReference type="InterPro" id="IPR013087">
    <property type="entry name" value="Znf_C2H2_type"/>
</dbReference>
<keyword evidence="8" id="KW-1185">Reference proteome</keyword>
<keyword evidence="5" id="KW-0863">Zinc-finger</keyword>
<keyword evidence="3" id="KW-0677">Repeat</keyword>
<feature type="region of interest" description="Disordered" evidence="6">
    <location>
        <begin position="170"/>
        <end position="199"/>
    </location>
</feature>
<evidence type="ECO:0000313" key="8">
    <source>
        <dbReference type="Proteomes" id="UP000887561"/>
    </source>
</evidence>
<dbReference type="PANTHER" id="PTHR45891:SF3">
    <property type="entry name" value="ZINC FINGER PROTEIN 2"/>
    <property type="match status" value="1"/>
</dbReference>
<dbReference type="GO" id="GO:0000981">
    <property type="term" value="F:DNA-binding transcription factor activity, RNA polymerase II-specific"/>
    <property type="evidence" value="ECO:0007669"/>
    <property type="project" value="TreeGrafter"/>
</dbReference>
<keyword evidence="2" id="KW-0479">Metal-binding</keyword>
<keyword evidence="4" id="KW-0862">Zinc</keyword>
<evidence type="ECO:0000256" key="1">
    <source>
        <dbReference type="ARBA" id="ARBA00004123"/>
    </source>
</evidence>
<dbReference type="PANTHER" id="PTHR45891">
    <property type="entry name" value="ZINC FINGER HOMEOBOX PROTEIN"/>
    <property type="match status" value="1"/>
</dbReference>
<dbReference type="SUPFAM" id="SSF57667">
    <property type="entry name" value="beta-beta-alpha zinc fingers"/>
    <property type="match status" value="1"/>
</dbReference>
<dbReference type="InterPro" id="IPR036236">
    <property type="entry name" value="Znf_C2H2_sf"/>
</dbReference>
<feature type="region of interest" description="Disordered" evidence="6">
    <location>
        <begin position="251"/>
        <end position="276"/>
    </location>
</feature>
<evidence type="ECO:0000256" key="4">
    <source>
        <dbReference type="ARBA" id="ARBA00022833"/>
    </source>
</evidence>
<dbReference type="SMART" id="SM00355">
    <property type="entry name" value="ZnF_C2H2"/>
    <property type="match status" value="3"/>
</dbReference>
<dbReference type="GO" id="GO:0005634">
    <property type="term" value="C:nucleus"/>
    <property type="evidence" value="ECO:0007669"/>
    <property type="project" value="UniProtKB-SubCell"/>
</dbReference>
<evidence type="ECO:0000256" key="3">
    <source>
        <dbReference type="ARBA" id="ARBA00022737"/>
    </source>
</evidence>
<dbReference type="WBParaSite" id="scaffold35475_cov154.g22507">
    <property type="protein sequence ID" value="scaffold35475_cov154.g22507"/>
    <property type="gene ID" value="scaffold35475_cov154.g22507"/>
</dbReference>
<dbReference type="GO" id="GO:0008270">
    <property type="term" value="F:zinc ion binding"/>
    <property type="evidence" value="ECO:0007669"/>
    <property type="project" value="UniProtKB-KW"/>
</dbReference>
<evidence type="ECO:0000313" key="9">
    <source>
        <dbReference type="WBParaSite" id="scaffold35475_cov154.g22507"/>
    </source>
</evidence>
<evidence type="ECO:0000256" key="6">
    <source>
        <dbReference type="SAM" id="MobiDB-lite"/>
    </source>
</evidence>
<dbReference type="PROSITE" id="PS50157">
    <property type="entry name" value="ZINC_FINGER_C2H2_2"/>
    <property type="match status" value="1"/>
</dbReference>
<evidence type="ECO:0000259" key="7">
    <source>
        <dbReference type="PROSITE" id="PS50157"/>
    </source>
</evidence>
<accession>A0A915MFK6</accession>
<dbReference type="Pfam" id="PF00096">
    <property type="entry name" value="zf-C2H2"/>
    <property type="match status" value="1"/>
</dbReference>
<reference evidence="9" key="1">
    <citation type="submission" date="2022-11" db="UniProtKB">
        <authorList>
            <consortium name="WormBaseParasite"/>
        </authorList>
    </citation>
    <scope>IDENTIFICATION</scope>
</reference>
<feature type="region of interest" description="Disordered" evidence="6">
    <location>
        <begin position="40"/>
        <end position="71"/>
    </location>
</feature>
<name>A0A915MFK6_MELJA</name>
<dbReference type="PROSITE" id="PS00028">
    <property type="entry name" value="ZINC_FINGER_C2H2_1"/>
    <property type="match status" value="2"/>
</dbReference>
<feature type="compositionally biased region" description="Low complexity" evidence="6">
    <location>
        <begin position="172"/>
        <end position="199"/>
    </location>
</feature>
<dbReference type="AlphaFoldDB" id="A0A915MFK6"/>
<evidence type="ECO:0000256" key="2">
    <source>
        <dbReference type="ARBA" id="ARBA00022723"/>
    </source>
</evidence>
<sequence length="276" mass="30990">EHSIPVDIAQQLANQIDEDYQNKMSKNQEKLLEDSIICSSSSTSSMPTTNLPTSSVPSNKEDENNIPSTSFKQQSEENIFSYKCNQCLNNIAFRTEEQLNAHSLCHSPARFKLKRKIGGNEKQKIFNKCDVCQDCFDTNEGLLEHFNSEKHLQKAAEKTLGGGMEEDEVQFSSTCSTSRTPSKSSTSKQYSNSRRNSANSSNNKYLPYICNICSLSFGQPGTLDTHLRSTAHAQRIVKLNELVKSGEINPQVPVFEQPEPHPPQRSIGELLREKKK</sequence>
<feature type="domain" description="C2H2-type" evidence="7">
    <location>
        <begin position="208"/>
        <end position="233"/>
    </location>
</feature>
<proteinExistence type="predicted"/>
<protein>
    <submittedName>
        <fullName evidence="9">C2H2-type domain-containing protein</fullName>
    </submittedName>
</protein>
<evidence type="ECO:0000256" key="5">
    <source>
        <dbReference type="PROSITE-ProRule" id="PRU00042"/>
    </source>
</evidence>
<dbReference type="GO" id="GO:0000978">
    <property type="term" value="F:RNA polymerase II cis-regulatory region sequence-specific DNA binding"/>
    <property type="evidence" value="ECO:0007669"/>
    <property type="project" value="TreeGrafter"/>
</dbReference>
<organism evidence="8 9">
    <name type="scientific">Meloidogyne javanica</name>
    <name type="common">Root-knot nematode worm</name>
    <dbReference type="NCBI Taxonomy" id="6303"/>
    <lineage>
        <taxon>Eukaryota</taxon>
        <taxon>Metazoa</taxon>
        <taxon>Ecdysozoa</taxon>
        <taxon>Nematoda</taxon>
        <taxon>Chromadorea</taxon>
        <taxon>Rhabditida</taxon>
        <taxon>Tylenchina</taxon>
        <taxon>Tylenchomorpha</taxon>
        <taxon>Tylenchoidea</taxon>
        <taxon>Meloidogynidae</taxon>
        <taxon>Meloidogyninae</taxon>
        <taxon>Meloidogyne</taxon>
        <taxon>Meloidogyne incognita group</taxon>
    </lineage>
</organism>
<dbReference type="Gene3D" id="3.30.160.60">
    <property type="entry name" value="Classic Zinc Finger"/>
    <property type="match status" value="1"/>
</dbReference>
<comment type="subcellular location">
    <subcellularLocation>
        <location evidence="1">Nucleus</location>
    </subcellularLocation>
</comment>
<dbReference type="Proteomes" id="UP000887561">
    <property type="component" value="Unplaced"/>
</dbReference>
<dbReference type="InterPro" id="IPR051968">
    <property type="entry name" value="ZnFinger_Homeobox_TR"/>
</dbReference>